<feature type="transmembrane region" description="Helical" evidence="6">
    <location>
        <begin position="260"/>
        <end position="279"/>
    </location>
</feature>
<feature type="transmembrane region" description="Helical" evidence="6">
    <location>
        <begin position="237"/>
        <end position="254"/>
    </location>
</feature>
<evidence type="ECO:0000313" key="8">
    <source>
        <dbReference type="EMBL" id="MCV7381977.1"/>
    </source>
</evidence>
<dbReference type="Proteomes" id="UP000192319">
    <property type="component" value="Unassembled WGS sequence"/>
</dbReference>
<dbReference type="EMBL" id="JACKVH010000029">
    <property type="protein sequence ID" value="MCV7381977.1"/>
    <property type="molecule type" value="Genomic_DNA"/>
</dbReference>
<keyword evidence="2 6" id="KW-0812">Transmembrane</keyword>
<reference evidence="9 10" key="1">
    <citation type="submission" date="2017-02" db="EMBL/GenBank/DDBJ databases">
        <title>The new phylogeny of genus Mycobacterium.</title>
        <authorList>
            <person name="Tortoli E."/>
            <person name="Trovato A."/>
            <person name="Cirillo D.M."/>
        </authorList>
    </citation>
    <scope>NUCLEOTIDE SEQUENCE [LARGE SCALE GENOMIC DNA]</scope>
    <source>
        <strain evidence="9 10">DSM 45230</strain>
    </source>
</reference>
<evidence type="ECO:0000256" key="5">
    <source>
        <dbReference type="SAM" id="MobiDB-lite"/>
    </source>
</evidence>
<feature type="region of interest" description="Disordered" evidence="5">
    <location>
        <begin position="470"/>
        <end position="494"/>
    </location>
</feature>
<feature type="transmembrane region" description="Helical" evidence="6">
    <location>
        <begin position="142"/>
        <end position="160"/>
    </location>
</feature>
<feature type="domain" description="O-antigen ligase-related" evidence="7">
    <location>
        <begin position="247"/>
        <end position="407"/>
    </location>
</feature>
<dbReference type="Proteomes" id="UP001141650">
    <property type="component" value="Unassembled WGS sequence"/>
</dbReference>
<evidence type="ECO:0000313" key="9">
    <source>
        <dbReference type="EMBL" id="OQZ91548.1"/>
    </source>
</evidence>
<keyword evidence="8" id="KW-0436">Ligase</keyword>
<dbReference type="GO" id="GO:0016874">
    <property type="term" value="F:ligase activity"/>
    <property type="evidence" value="ECO:0007669"/>
    <property type="project" value="UniProtKB-KW"/>
</dbReference>
<keyword evidence="4 6" id="KW-0472">Membrane</keyword>
<feature type="transmembrane region" description="Helical" evidence="6">
    <location>
        <begin position="37"/>
        <end position="53"/>
    </location>
</feature>
<reference evidence="8" key="2">
    <citation type="submission" date="2020-07" db="EMBL/GenBank/DDBJ databases">
        <authorList>
            <person name="Pettersson B.M.F."/>
            <person name="Behra P.R.K."/>
            <person name="Ramesh M."/>
            <person name="Das S."/>
            <person name="Dasgupta S."/>
            <person name="Kirsebom L.A."/>
        </authorList>
    </citation>
    <scope>NUCLEOTIDE SEQUENCE</scope>
    <source>
        <strain evidence="8">CCUG 55640</strain>
    </source>
</reference>
<dbReference type="PROSITE" id="PS51257">
    <property type="entry name" value="PROKAR_LIPOPROTEIN"/>
    <property type="match status" value="1"/>
</dbReference>
<dbReference type="InterPro" id="IPR007016">
    <property type="entry name" value="O-antigen_ligase-rel_domated"/>
</dbReference>
<feature type="transmembrane region" description="Helical" evidence="6">
    <location>
        <begin position="391"/>
        <end position="412"/>
    </location>
</feature>
<name>A0AA41XWP4_9MYCO</name>
<feature type="transmembrane region" description="Helical" evidence="6">
    <location>
        <begin position="58"/>
        <end position="75"/>
    </location>
</feature>
<sequence>MILYLRSRHRLAMSGAILAVFTLGCFVFGVLSVRNTTQGVMLIGATFCVIVYWTKREAMIWVGLFLAFASLPQGLPPGKVIGPVAIYGHHVPLFLAICYLIPVVRPRLVDYALPLLFTSTVVYFTAVGFATGHNPRSIIHEATFLLEMVAGFILALLIVYGEYMKGVVQAIALTLWISAGLSVLCSLHVLRLAGRAESLDGTAGAAATRVITNTLTPSIAVLTVLVAAGIVGRVRPLTFLVYAPPALIISMLAFSRNTLICVGVAAAVAFVTTLSWSSLRRATRLTVAASVILAVAVPGALFLLQHSTAGEWLGGQIAGFSHRVLGGVSKQALAVDSSTLARLAEDGNLDRAIAQAPVFGHGLGYAYQQPFGNDPDEFTNTLGTTYAHNFYLWWLAKAGAVGMAAFASFALLPLGRALRSASAPAKVAVAVSVGLLVMCIVDPLPEDPANALTLGLSLGAAWAFARPRRRPGPAASAAAPAPPAHTRPLVGAPR</sequence>
<dbReference type="RefSeq" id="WP_083137406.1">
    <property type="nucleotide sequence ID" value="NZ_MVHD01000009.1"/>
</dbReference>
<dbReference type="GO" id="GO:0016020">
    <property type="term" value="C:membrane"/>
    <property type="evidence" value="ECO:0007669"/>
    <property type="project" value="UniProtKB-SubCell"/>
</dbReference>
<dbReference type="InterPro" id="IPR051533">
    <property type="entry name" value="WaaL-like"/>
</dbReference>
<keyword evidence="3 6" id="KW-1133">Transmembrane helix</keyword>
<evidence type="ECO:0000313" key="11">
    <source>
        <dbReference type="Proteomes" id="UP001141650"/>
    </source>
</evidence>
<gene>
    <name evidence="9" type="ORF">BST11_08070</name>
    <name evidence="8" type="ORF">H7K38_25520</name>
</gene>
<comment type="caution">
    <text evidence="8">The sequence shown here is derived from an EMBL/GenBank/DDBJ whole genome shotgun (WGS) entry which is preliminary data.</text>
</comment>
<proteinExistence type="predicted"/>
<dbReference type="EMBL" id="MVHD01000009">
    <property type="protein sequence ID" value="OQZ91548.1"/>
    <property type="molecule type" value="Genomic_DNA"/>
</dbReference>
<evidence type="ECO:0000256" key="1">
    <source>
        <dbReference type="ARBA" id="ARBA00004141"/>
    </source>
</evidence>
<evidence type="ECO:0000256" key="2">
    <source>
        <dbReference type="ARBA" id="ARBA00022692"/>
    </source>
</evidence>
<evidence type="ECO:0000256" key="3">
    <source>
        <dbReference type="ARBA" id="ARBA00022989"/>
    </source>
</evidence>
<evidence type="ECO:0000256" key="4">
    <source>
        <dbReference type="ARBA" id="ARBA00023136"/>
    </source>
</evidence>
<feature type="transmembrane region" description="Helical" evidence="6">
    <location>
        <begin position="81"/>
        <end position="101"/>
    </location>
</feature>
<reference evidence="8" key="3">
    <citation type="journal article" date="2022" name="BMC Genomics">
        <title>Comparative genome analysis of mycobacteria focusing on tRNA and non-coding RNA.</title>
        <authorList>
            <person name="Behra P.R.K."/>
            <person name="Pettersson B.M.F."/>
            <person name="Ramesh M."/>
            <person name="Das S."/>
            <person name="Dasgupta S."/>
            <person name="Kirsebom L.A."/>
        </authorList>
    </citation>
    <scope>NUCLEOTIDE SEQUENCE</scope>
    <source>
        <strain evidence="8">CCUG 55640</strain>
    </source>
</reference>
<dbReference type="AlphaFoldDB" id="A0AA41XWP4"/>
<organism evidence="8 11">
    <name type="scientific">Mycobacterium alsense</name>
    <dbReference type="NCBI Taxonomy" id="324058"/>
    <lineage>
        <taxon>Bacteria</taxon>
        <taxon>Bacillati</taxon>
        <taxon>Actinomycetota</taxon>
        <taxon>Actinomycetes</taxon>
        <taxon>Mycobacteriales</taxon>
        <taxon>Mycobacteriaceae</taxon>
        <taxon>Mycobacterium</taxon>
    </lineage>
</organism>
<feature type="transmembrane region" description="Helical" evidence="6">
    <location>
        <begin position="108"/>
        <end position="130"/>
    </location>
</feature>
<accession>A0AA41XWP4</accession>
<evidence type="ECO:0000256" key="6">
    <source>
        <dbReference type="SAM" id="Phobius"/>
    </source>
</evidence>
<evidence type="ECO:0000313" key="10">
    <source>
        <dbReference type="Proteomes" id="UP000192319"/>
    </source>
</evidence>
<evidence type="ECO:0000259" key="7">
    <source>
        <dbReference type="Pfam" id="PF04932"/>
    </source>
</evidence>
<feature type="transmembrane region" description="Helical" evidence="6">
    <location>
        <begin position="210"/>
        <end position="230"/>
    </location>
</feature>
<dbReference type="Pfam" id="PF04932">
    <property type="entry name" value="Wzy_C"/>
    <property type="match status" value="1"/>
</dbReference>
<dbReference type="PANTHER" id="PTHR37422">
    <property type="entry name" value="TEICHURONIC ACID BIOSYNTHESIS PROTEIN TUAE"/>
    <property type="match status" value="1"/>
</dbReference>
<feature type="transmembrane region" description="Helical" evidence="6">
    <location>
        <begin position="167"/>
        <end position="190"/>
    </location>
</feature>
<keyword evidence="10" id="KW-1185">Reference proteome</keyword>
<feature type="transmembrane region" description="Helical" evidence="6">
    <location>
        <begin position="12"/>
        <end position="31"/>
    </location>
</feature>
<feature type="transmembrane region" description="Helical" evidence="6">
    <location>
        <begin position="286"/>
        <end position="304"/>
    </location>
</feature>
<dbReference type="PANTHER" id="PTHR37422:SF13">
    <property type="entry name" value="LIPOPOLYSACCHARIDE BIOSYNTHESIS PROTEIN PA4999-RELATED"/>
    <property type="match status" value="1"/>
</dbReference>
<comment type="subcellular location">
    <subcellularLocation>
        <location evidence="1">Membrane</location>
        <topology evidence="1">Multi-pass membrane protein</topology>
    </subcellularLocation>
</comment>
<protein>
    <submittedName>
        <fullName evidence="8">O-antigen ligase family protein</fullName>
    </submittedName>
    <submittedName>
        <fullName evidence="9">Polymerase</fullName>
    </submittedName>
</protein>